<dbReference type="RefSeq" id="WP_053096486.1">
    <property type="nucleotide sequence ID" value="NZ_CP011787.1"/>
</dbReference>
<evidence type="ECO:0000313" key="2">
    <source>
        <dbReference type="EMBL" id="AKZ65683.1"/>
    </source>
</evidence>
<keyword evidence="3" id="KW-1185">Reference proteome</keyword>
<dbReference type="EMBL" id="CP011787">
    <property type="protein sequence ID" value="AKZ65683.1"/>
    <property type="molecule type" value="Genomic_DNA"/>
</dbReference>
<protein>
    <recommendedName>
        <fullName evidence="4">Lipoprotein</fullName>
    </recommendedName>
</protein>
<reference evidence="2 3" key="1">
    <citation type="submission" date="2015-06" db="EMBL/GenBank/DDBJ databases">
        <title>Lineage-specific patterns of genome deterioration in obligate symbionts.</title>
        <authorList>
            <person name="Bennett G.M."/>
            <person name="McCutcheon J.P."/>
            <person name="McDonald B.R."/>
            <person name="Moran N.A."/>
        </authorList>
    </citation>
    <scope>NUCLEOTIDE SEQUENCE [LARGE SCALE GENOMIC DNA]</scope>
    <source>
        <strain evidence="2 3">B-GSS</strain>
    </source>
</reference>
<sequence>MIYDKLKNFTIIKFIGIFSLVMIFLSACCADSDYYKRQQKINSKKSFFQLVPVPKNNSDIILPKRKIEYDITLNKNKVSNNIENNKEKNIEKNKENNTENTSEVDILPPHLHMHPASSIEEDFNTIF</sequence>
<dbReference type="PROSITE" id="PS51257">
    <property type="entry name" value="PROKAR_LIPOPROTEIN"/>
    <property type="match status" value="1"/>
</dbReference>
<dbReference type="AlphaFoldDB" id="A0A0K2BKW0"/>
<dbReference type="Proteomes" id="UP000056466">
    <property type="component" value="Chromosome"/>
</dbReference>
<feature type="region of interest" description="Disordered" evidence="1">
    <location>
        <begin position="83"/>
        <end position="102"/>
    </location>
</feature>
<feature type="compositionally biased region" description="Basic and acidic residues" evidence="1">
    <location>
        <begin position="84"/>
        <end position="97"/>
    </location>
</feature>
<gene>
    <name evidence="2" type="ORF">AB162_055</name>
</gene>
<evidence type="ECO:0000256" key="1">
    <source>
        <dbReference type="SAM" id="MobiDB-lite"/>
    </source>
</evidence>
<evidence type="ECO:0000313" key="3">
    <source>
        <dbReference type="Proteomes" id="UP000056466"/>
    </source>
</evidence>
<evidence type="ECO:0008006" key="4">
    <source>
        <dbReference type="Google" id="ProtNLM"/>
    </source>
</evidence>
<name>A0A0K2BKW0_9GAMM</name>
<dbReference type="KEGG" id="bcig:AB162_055"/>
<proteinExistence type="predicted"/>
<organism evidence="2 3">
    <name type="scientific">Candidatus Palibaumannia cicadellinicola</name>
    <dbReference type="NCBI Taxonomy" id="186490"/>
    <lineage>
        <taxon>Bacteria</taxon>
        <taxon>Pseudomonadati</taxon>
        <taxon>Pseudomonadota</taxon>
        <taxon>Gammaproteobacteria</taxon>
        <taxon>Candidatus Palibaumannia</taxon>
    </lineage>
</organism>
<accession>A0A0K2BKW0</accession>